<sequence length="194" mass="22615">MKKIILLIITLSIFSCKNQESQDLTSEETIAIDSTEIIVPDKPLTEKELDSIIKEEYKSMNEDLGGFTRPPNVSKTSLEELLSKAKGSIYEKKISKSIDSLDNVMNKNILENEIAERKNYETTLRNNFLDNNLNIKVKVSGKKNTIITLSYSLFNEVWFRKFETEGHFDKLYQKGFKKIILTDNYDYTQWMKYE</sequence>
<dbReference type="Proteomes" id="UP000812031">
    <property type="component" value="Unassembled WGS sequence"/>
</dbReference>
<evidence type="ECO:0000313" key="1">
    <source>
        <dbReference type="EMBL" id="MBW4362495.1"/>
    </source>
</evidence>
<dbReference type="EMBL" id="JAHWYN010000025">
    <property type="protein sequence ID" value="MBW4362495.1"/>
    <property type="molecule type" value="Genomic_DNA"/>
</dbReference>
<protein>
    <recommendedName>
        <fullName evidence="3">Lipoprotein</fullName>
    </recommendedName>
</protein>
<organism evidence="1 2">
    <name type="scientific">Flavobacterium taihuense</name>
    <dbReference type="NCBI Taxonomy" id="2857508"/>
    <lineage>
        <taxon>Bacteria</taxon>
        <taxon>Pseudomonadati</taxon>
        <taxon>Bacteroidota</taxon>
        <taxon>Flavobacteriia</taxon>
        <taxon>Flavobacteriales</taxon>
        <taxon>Flavobacteriaceae</taxon>
        <taxon>Flavobacterium</taxon>
    </lineage>
</organism>
<proteinExistence type="predicted"/>
<comment type="caution">
    <text evidence="1">The sequence shown here is derived from an EMBL/GenBank/DDBJ whole genome shotgun (WGS) entry which is preliminary data.</text>
</comment>
<dbReference type="PROSITE" id="PS51257">
    <property type="entry name" value="PROKAR_LIPOPROTEIN"/>
    <property type="match status" value="1"/>
</dbReference>
<keyword evidence="2" id="KW-1185">Reference proteome</keyword>
<evidence type="ECO:0000313" key="2">
    <source>
        <dbReference type="Proteomes" id="UP000812031"/>
    </source>
</evidence>
<name>A0ABS6Y0P2_9FLAO</name>
<gene>
    <name evidence="1" type="ORF">KZH69_18580</name>
</gene>
<reference evidence="1 2" key="1">
    <citation type="submission" date="2021-07" db="EMBL/GenBank/DDBJ databases">
        <title>Flavobacterium sp. nov. isolated from sediment on the Taihu Lake.</title>
        <authorList>
            <person name="Qu J.-H."/>
        </authorList>
    </citation>
    <scope>NUCLEOTIDE SEQUENCE [LARGE SCALE GENOMIC DNA]</scope>
    <source>
        <strain evidence="1 2">NAS39</strain>
    </source>
</reference>
<evidence type="ECO:0008006" key="3">
    <source>
        <dbReference type="Google" id="ProtNLM"/>
    </source>
</evidence>
<accession>A0ABS6Y0P2</accession>
<dbReference type="RefSeq" id="WP_219318978.1">
    <property type="nucleotide sequence ID" value="NZ_JAHWYN010000025.1"/>
</dbReference>